<dbReference type="EMBL" id="JAVXUO010000811">
    <property type="protein sequence ID" value="KAK2988870.1"/>
    <property type="molecule type" value="Genomic_DNA"/>
</dbReference>
<feature type="domain" description="Ty3 transposon capsid-like protein" evidence="2">
    <location>
        <begin position="144"/>
        <end position="252"/>
    </location>
</feature>
<gene>
    <name evidence="3" type="ORF">RJ640_018308</name>
</gene>
<feature type="region of interest" description="Disordered" evidence="1">
    <location>
        <begin position="72"/>
        <end position="104"/>
    </location>
</feature>
<organism evidence="3 4">
    <name type="scientific">Escallonia rubra</name>
    <dbReference type="NCBI Taxonomy" id="112253"/>
    <lineage>
        <taxon>Eukaryota</taxon>
        <taxon>Viridiplantae</taxon>
        <taxon>Streptophyta</taxon>
        <taxon>Embryophyta</taxon>
        <taxon>Tracheophyta</taxon>
        <taxon>Spermatophyta</taxon>
        <taxon>Magnoliopsida</taxon>
        <taxon>eudicotyledons</taxon>
        <taxon>Gunneridae</taxon>
        <taxon>Pentapetalae</taxon>
        <taxon>asterids</taxon>
        <taxon>campanulids</taxon>
        <taxon>Escalloniales</taxon>
        <taxon>Escalloniaceae</taxon>
        <taxon>Escallonia</taxon>
    </lineage>
</organism>
<dbReference type="Pfam" id="PF19259">
    <property type="entry name" value="Ty3_capsid"/>
    <property type="match status" value="1"/>
</dbReference>
<dbReference type="Proteomes" id="UP001187471">
    <property type="component" value="Unassembled WGS sequence"/>
</dbReference>
<accession>A0AA88SFD2</accession>
<name>A0AA88SFD2_9ASTE</name>
<evidence type="ECO:0000313" key="4">
    <source>
        <dbReference type="Proteomes" id="UP001187471"/>
    </source>
</evidence>
<evidence type="ECO:0000259" key="2">
    <source>
        <dbReference type="Pfam" id="PF19259"/>
    </source>
</evidence>
<feature type="compositionally biased region" description="Basic and acidic residues" evidence="1">
    <location>
        <begin position="79"/>
        <end position="96"/>
    </location>
</feature>
<evidence type="ECO:0000313" key="3">
    <source>
        <dbReference type="EMBL" id="KAK2988870.1"/>
    </source>
</evidence>
<dbReference type="InterPro" id="IPR045358">
    <property type="entry name" value="Ty3_capsid"/>
</dbReference>
<dbReference type="AlphaFoldDB" id="A0AA88SFD2"/>
<protein>
    <recommendedName>
        <fullName evidence="2">Ty3 transposon capsid-like protein domain-containing protein</fullName>
    </recommendedName>
</protein>
<proteinExistence type="predicted"/>
<comment type="caution">
    <text evidence="3">The sequence shown here is derived from an EMBL/GenBank/DDBJ whole genome shotgun (WGS) entry which is preliminary data.</text>
</comment>
<sequence>MPRSVRSAQTAEAELQEFQGTMDTKLVANDIRMDSMEASIGDLQKGQTIMQQGFTELKLELASFMAHINAKLEPPPRGNLEKGESSHRNHHIEFHNNHNLPPPEYPPRDNNLPRFPRLDFPKFDGINPRGWVRKCEQYFEFCPIHEDYKVSYASVHFDAQAECWYAAYIKPLGRVRWEQFTKDLYARFSLTNGVSVMGSFNRLVQTGSIEEYFNQFEEMRAQVVQEFAYLDETYFCMSFIGGLKPEIRSRVEQFELLQMSTWWLEDVLLAVMSEIVCDDDDGGRRLAGRWVSALMAEPPDSLFDMSQTSLEMVSLNVFCDINNKVHERIWILDILTSLLILKGPRHQVVCTLGVNMESKHKALVQLQDISFNHPEDHYLVLHASNITIMSASCMVKGIYLLDELVNQGVEMEGWAAMYGCRKPVIAASLWFGERDFAASQRQVEVCRLECVFVGVPDLSELGGALGGNKEAAVRGFVLREKWGEKESDGAMKQWCMSCVLKWVQQ</sequence>
<reference evidence="3" key="1">
    <citation type="submission" date="2022-12" db="EMBL/GenBank/DDBJ databases">
        <title>Draft genome assemblies for two species of Escallonia (Escalloniales).</title>
        <authorList>
            <person name="Chanderbali A."/>
            <person name="Dervinis C."/>
            <person name="Anghel I."/>
            <person name="Soltis D."/>
            <person name="Soltis P."/>
            <person name="Zapata F."/>
        </authorList>
    </citation>
    <scope>NUCLEOTIDE SEQUENCE</scope>
    <source>
        <strain evidence="3">UCBG92.1500</strain>
        <tissue evidence="3">Leaf</tissue>
    </source>
</reference>
<keyword evidence="4" id="KW-1185">Reference proteome</keyword>
<evidence type="ECO:0000256" key="1">
    <source>
        <dbReference type="SAM" id="MobiDB-lite"/>
    </source>
</evidence>